<feature type="region of interest" description="Disordered" evidence="1">
    <location>
        <begin position="110"/>
        <end position="135"/>
    </location>
</feature>
<dbReference type="InterPro" id="IPR007313">
    <property type="entry name" value="FxsA"/>
</dbReference>
<keyword evidence="2" id="KW-0472">Membrane</keyword>
<accession>A0A367EGZ6</accession>
<feature type="compositionally biased region" description="Gly residues" evidence="1">
    <location>
        <begin position="15"/>
        <end position="35"/>
    </location>
</feature>
<organism evidence="3 4">
    <name type="scientific">Streptomyces diacarni</name>
    <dbReference type="NCBI Taxonomy" id="2800381"/>
    <lineage>
        <taxon>Bacteria</taxon>
        <taxon>Bacillati</taxon>
        <taxon>Actinomycetota</taxon>
        <taxon>Actinomycetes</taxon>
        <taxon>Kitasatosporales</taxon>
        <taxon>Streptomycetaceae</taxon>
        <taxon>Streptomyces</taxon>
    </lineage>
</organism>
<keyword evidence="2" id="KW-1133">Transmembrane helix</keyword>
<gene>
    <name evidence="3" type="ORF">DTL70_27650</name>
</gene>
<dbReference type="GO" id="GO:0016020">
    <property type="term" value="C:membrane"/>
    <property type="evidence" value="ECO:0007669"/>
    <property type="project" value="InterPro"/>
</dbReference>
<dbReference type="AlphaFoldDB" id="A0A367EGZ6"/>
<sequence length="244" mass="25232">MTTRAPFPYGPSGQDSGGGGGGPGRGDGPGSGSGGTPPPRPPRSRARTLVPLAVAAWIVLEIWLLVLVGEAAGGFTVFLVLVAGLVLGSAVIKRAGRRAWNNLAETVQRAQDQARAGGRPDGTSPDEKIGAHGRGGNGTAMLGGLLLMIPGLLTDVAGLLCLFPPTAKLLRGTTERFLERRSGFPPGGLGDTYQQARAAEQQARMHRPDGKVVQGEVVHDDEPQERGGGQGRDAERGRGGERGR</sequence>
<dbReference type="Proteomes" id="UP000252914">
    <property type="component" value="Unassembled WGS sequence"/>
</dbReference>
<keyword evidence="2" id="KW-0812">Transmembrane</keyword>
<feature type="region of interest" description="Disordered" evidence="1">
    <location>
        <begin position="1"/>
        <end position="45"/>
    </location>
</feature>
<name>A0A367EGZ6_9ACTN</name>
<feature type="compositionally biased region" description="Basic and acidic residues" evidence="1">
    <location>
        <begin position="232"/>
        <end position="244"/>
    </location>
</feature>
<feature type="transmembrane region" description="Helical" evidence="2">
    <location>
        <begin position="72"/>
        <end position="92"/>
    </location>
</feature>
<dbReference type="EMBL" id="QOIN01000055">
    <property type="protein sequence ID" value="RCG17344.1"/>
    <property type="molecule type" value="Genomic_DNA"/>
</dbReference>
<keyword evidence="4" id="KW-1185">Reference proteome</keyword>
<dbReference type="PANTHER" id="PTHR35335:SF1">
    <property type="entry name" value="UPF0716 PROTEIN FXSA"/>
    <property type="match status" value="1"/>
</dbReference>
<evidence type="ECO:0000313" key="4">
    <source>
        <dbReference type="Proteomes" id="UP000252914"/>
    </source>
</evidence>
<comment type="caution">
    <text evidence="3">The sequence shown here is derived from an EMBL/GenBank/DDBJ whole genome shotgun (WGS) entry which is preliminary data.</text>
</comment>
<dbReference type="RefSeq" id="WP_114024739.1">
    <property type="nucleotide sequence ID" value="NZ_JBEYTF010000033.1"/>
</dbReference>
<dbReference type="NCBIfam" id="NF008527">
    <property type="entry name" value="PRK11463.1-1"/>
    <property type="match status" value="1"/>
</dbReference>
<dbReference type="PANTHER" id="PTHR35335">
    <property type="entry name" value="UPF0716 PROTEIN FXSA"/>
    <property type="match status" value="1"/>
</dbReference>
<dbReference type="Pfam" id="PF04186">
    <property type="entry name" value="FxsA"/>
    <property type="match status" value="1"/>
</dbReference>
<reference evidence="3 4" key="1">
    <citation type="submission" date="2018-06" db="EMBL/GenBank/DDBJ databases">
        <title>Streptomyces reniochalinae sp. nov. and Streptomyces diacarnus sp. nov. from marine sponges.</title>
        <authorList>
            <person name="Li L."/>
        </authorList>
    </citation>
    <scope>NUCLEOTIDE SEQUENCE [LARGE SCALE GENOMIC DNA]</scope>
    <source>
        <strain evidence="3 4">LHW51701</strain>
    </source>
</reference>
<evidence type="ECO:0000313" key="3">
    <source>
        <dbReference type="EMBL" id="RCG17344.1"/>
    </source>
</evidence>
<evidence type="ECO:0000256" key="2">
    <source>
        <dbReference type="SAM" id="Phobius"/>
    </source>
</evidence>
<protein>
    <submittedName>
        <fullName evidence="3">FxsA family protein</fullName>
    </submittedName>
</protein>
<feature type="transmembrane region" description="Helical" evidence="2">
    <location>
        <begin position="49"/>
        <end position="66"/>
    </location>
</feature>
<proteinExistence type="predicted"/>
<evidence type="ECO:0000256" key="1">
    <source>
        <dbReference type="SAM" id="MobiDB-lite"/>
    </source>
</evidence>
<feature type="region of interest" description="Disordered" evidence="1">
    <location>
        <begin position="198"/>
        <end position="244"/>
    </location>
</feature>